<dbReference type="Proteomes" id="UP000517753">
    <property type="component" value="Unassembled WGS sequence"/>
</dbReference>
<evidence type="ECO:0000313" key="2">
    <source>
        <dbReference type="EMBL" id="NYD88758.1"/>
    </source>
</evidence>
<organism evidence="2 3">
    <name type="scientific">Sphingomonas melonis</name>
    <dbReference type="NCBI Taxonomy" id="152682"/>
    <lineage>
        <taxon>Bacteria</taxon>
        <taxon>Pseudomonadati</taxon>
        <taxon>Pseudomonadota</taxon>
        <taxon>Alphaproteobacteria</taxon>
        <taxon>Sphingomonadales</taxon>
        <taxon>Sphingomonadaceae</taxon>
        <taxon>Sphingomonas</taxon>
    </lineage>
</organism>
<dbReference type="AlphaFoldDB" id="A0A7Y9JZF8"/>
<keyword evidence="1" id="KW-0732">Signal</keyword>
<protein>
    <submittedName>
        <fullName evidence="2">Uncharacterized protein</fullName>
    </submittedName>
</protein>
<accession>A0A7Y9JZF8</accession>
<keyword evidence="3" id="KW-1185">Reference proteome</keyword>
<sequence length="126" mass="12657">MKRFLLAALAACIALPAAAQSVSKTRASNVVSSGVVLKTGTTNLAGLNVVTGASAGYVMLFDAATVPADGAVTPLRCMPVAANTGIDLNFRAAPLRFDVGAVVVFSTTGCYSKTASATAYLAGDIQ</sequence>
<dbReference type="EMBL" id="JACCBY010000001">
    <property type="protein sequence ID" value="NYD88758.1"/>
    <property type="molecule type" value="Genomic_DNA"/>
</dbReference>
<evidence type="ECO:0000313" key="3">
    <source>
        <dbReference type="Proteomes" id="UP000517753"/>
    </source>
</evidence>
<reference evidence="2 3" key="2">
    <citation type="submission" date="2020-08" db="EMBL/GenBank/DDBJ databases">
        <title>The Agave Microbiome: Exploring the role of microbial communities in plant adaptations to desert environments.</title>
        <authorList>
            <person name="Partida-Martinez L.P."/>
        </authorList>
    </citation>
    <scope>NUCLEOTIDE SEQUENCE [LARGE SCALE GENOMIC DNA]</scope>
    <source>
        <strain evidence="2 3">AS2.3</strain>
    </source>
</reference>
<feature type="signal peptide" evidence="1">
    <location>
        <begin position="1"/>
        <end position="19"/>
    </location>
</feature>
<name>A0A7Y9JZF8_9SPHN</name>
<proteinExistence type="predicted"/>
<comment type="caution">
    <text evidence="2">The sequence shown here is derived from an EMBL/GenBank/DDBJ whole genome shotgun (WGS) entry which is preliminary data.</text>
</comment>
<dbReference type="RefSeq" id="WP_179507317.1">
    <property type="nucleotide sequence ID" value="NZ_JACCBY010000001.1"/>
</dbReference>
<gene>
    <name evidence="2" type="ORF">HD841_000527</name>
</gene>
<reference evidence="2 3" key="1">
    <citation type="submission" date="2020-07" db="EMBL/GenBank/DDBJ databases">
        <authorList>
            <person name="Partida-Martinez L."/>
            <person name="Huntemann M."/>
            <person name="Clum A."/>
            <person name="Wang J."/>
            <person name="Palaniappan K."/>
            <person name="Ritter S."/>
            <person name="Chen I.-M."/>
            <person name="Stamatis D."/>
            <person name="Reddy T."/>
            <person name="O'Malley R."/>
            <person name="Daum C."/>
            <person name="Shapiro N."/>
            <person name="Ivanova N."/>
            <person name="Kyrpides N."/>
            <person name="Woyke T."/>
        </authorList>
    </citation>
    <scope>NUCLEOTIDE SEQUENCE [LARGE SCALE GENOMIC DNA]</scope>
    <source>
        <strain evidence="2 3">AS2.3</strain>
    </source>
</reference>
<feature type="chain" id="PRO_5030855879" evidence="1">
    <location>
        <begin position="20"/>
        <end position="126"/>
    </location>
</feature>
<evidence type="ECO:0000256" key="1">
    <source>
        <dbReference type="SAM" id="SignalP"/>
    </source>
</evidence>